<comment type="caution">
    <text evidence="1">The sequence shown here is derived from an EMBL/GenBank/DDBJ whole genome shotgun (WGS) entry which is preliminary data.</text>
</comment>
<name>A0ABX9KNJ1_9BACI</name>
<evidence type="ECO:0000313" key="2">
    <source>
        <dbReference type="Proteomes" id="UP000264294"/>
    </source>
</evidence>
<evidence type="ECO:0000313" key="1">
    <source>
        <dbReference type="EMBL" id="RFT62638.1"/>
    </source>
</evidence>
<dbReference type="PANTHER" id="PTHR43061:SF1">
    <property type="entry name" value="GTP DIPHOSPHOKINASE RSH1, CHLOROPLASTIC-RELATED"/>
    <property type="match status" value="1"/>
</dbReference>
<reference evidence="1 2" key="1">
    <citation type="submission" date="2018-08" db="EMBL/GenBank/DDBJ databases">
        <title>Bacillus clarus sp. nov. strain PS00077A.</title>
        <authorList>
            <person name="Mendez Acevedo M."/>
            <person name="Carroll L."/>
            <person name="Mukherjee M."/>
            <person name="Wiedmann M."/>
            <person name="Kovac J."/>
        </authorList>
    </citation>
    <scope>NUCLEOTIDE SEQUENCE [LARGE SCALE GENOMIC DNA]</scope>
    <source>
        <strain evidence="1 2">PS00077A</strain>
    </source>
</reference>
<organism evidence="1 2">
    <name type="scientific">Bacillus clarus</name>
    <dbReference type="NCBI Taxonomy" id="2338372"/>
    <lineage>
        <taxon>Bacteria</taxon>
        <taxon>Bacillati</taxon>
        <taxon>Bacillota</taxon>
        <taxon>Bacilli</taxon>
        <taxon>Bacillales</taxon>
        <taxon>Bacillaceae</taxon>
        <taxon>Bacillus</taxon>
        <taxon>Bacillus cereus group</taxon>
    </lineage>
</organism>
<dbReference type="Pfam" id="PF13328">
    <property type="entry name" value="HD_4"/>
    <property type="match status" value="1"/>
</dbReference>
<proteinExistence type="predicted"/>
<accession>A0ABX9KNJ1</accession>
<dbReference type="Proteomes" id="UP000264294">
    <property type="component" value="Unassembled WGS sequence"/>
</dbReference>
<dbReference type="Gene3D" id="1.10.3210.10">
    <property type="entry name" value="Hypothetical protein af1432"/>
    <property type="match status" value="1"/>
</dbReference>
<gene>
    <name evidence="1" type="ORF">D0U04_27650</name>
</gene>
<dbReference type="PANTHER" id="PTHR43061">
    <property type="entry name" value="GTP DIPHOSPHOKINASE RSH1, CHLOROPLASTIC-RELATED"/>
    <property type="match status" value="1"/>
</dbReference>
<sequence>MINKKADYLHPNELKQLKTAILFAERTHSGQYRKTGEPHIFHPFAVIKLLLDYKADSTILITALLHDVVEDIDYSLEQAQMPSCKIEIVVFTHPTAHYKN</sequence>
<protein>
    <submittedName>
        <fullName evidence="1">Bifunctional (P)ppGpp synthetase/guanosine-3',5'-bis(Diphosphate) 3'-pyrophosphohydrolase</fullName>
    </submittedName>
</protein>
<keyword evidence="2" id="KW-1185">Reference proteome</keyword>
<dbReference type="SUPFAM" id="SSF109604">
    <property type="entry name" value="HD-domain/PDEase-like"/>
    <property type="match status" value="1"/>
</dbReference>
<dbReference type="EMBL" id="QVOD01000065">
    <property type="protein sequence ID" value="RFT62638.1"/>
    <property type="molecule type" value="Genomic_DNA"/>
</dbReference>